<evidence type="ECO:0000256" key="1">
    <source>
        <dbReference type="ARBA" id="ARBA00007074"/>
    </source>
</evidence>
<dbReference type="SUPFAM" id="SSF54001">
    <property type="entry name" value="Cysteine proteinases"/>
    <property type="match status" value="1"/>
</dbReference>
<dbReference type="InterPro" id="IPR051794">
    <property type="entry name" value="PG_Endopeptidase_C40"/>
</dbReference>
<feature type="coiled-coil region" evidence="5">
    <location>
        <begin position="79"/>
        <end position="106"/>
    </location>
</feature>
<dbReference type="InterPro" id="IPR000064">
    <property type="entry name" value="NLP_P60_dom"/>
</dbReference>
<keyword evidence="4" id="KW-0788">Thiol protease</keyword>
<proteinExistence type="inferred from homology"/>
<comment type="similarity">
    <text evidence="1">Belongs to the peptidase C40 family.</text>
</comment>
<dbReference type="InterPro" id="IPR038765">
    <property type="entry name" value="Papain-like_cys_pep_sf"/>
</dbReference>
<feature type="domain" description="NlpC/P60" evidence="7">
    <location>
        <begin position="340"/>
        <end position="461"/>
    </location>
</feature>
<protein>
    <submittedName>
        <fullName evidence="8">Gamma-D-glutamyl-L-lysine endopeptidase</fullName>
        <ecNumber evidence="8">3.4.-.-</ecNumber>
    </submittedName>
</protein>
<feature type="compositionally biased region" description="Low complexity" evidence="6">
    <location>
        <begin position="291"/>
        <end position="304"/>
    </location>
</feature>
<sequence>MSNADHFGPWRRRLAVVSVAAAMTLGMGTIPLAVGAPSAKSDRIAQLESAIARNRVKVDAAQLHYAQTAEDFAEATDALNAATSEASESAKKAQAAKRDADAAKAKLGRLAVAMYRQNGNGLSDFAAITESDAFRKAALKEAATDALGNQADSQTQGLMALQNVAEVLRDKADRAAKAKKDAAVSLATTEKTARNQAQDALDDLKKLETQREKIIVELARERDVTIAEEKARQEKVEQERQAALAVAAQRKRQEQEALAAQQAAARAAQQAAEQKAREQAAKAEADRQARQRAAAPAAPATQPSNPAPPPVAAPPQPAPPSPAAAPAPRVVSPPSRAASGGYGPALLEWAKTKTGLPYVWGGTGPNGYDCSGLVYAGMRELGKGVQRSAAAQYNAYANVPFSQKQPGDLVFWSNNGTGSGVYHVAIYSGGNTILMAPKPGSSVGTFNIYNQNRIMPFVARL</sequence>
<dbReference type="EMBL" id="UASJ01000001">
    <property type="protein sequence ID" value="SQB63541.1"/>
    <property type="molecule type" value="Genomic_DNA"/>
</dbReference>
<evidence type="ECO:0000313" key="8">
    <source>
        <dbReference type="EMBL" id="SQB63541.1"/>
    </source>
</evidence>
<dbReference type="PANTHER" id="PTHR47359:SF3">
    <property type="entry name" value="NLP_P60 DOMAIN-CONTAINING PROTEIN-RELATED"/>
    <property type="match status" value="1"/>
</dbReference>
<evidence type="ECO:0000256" key="3">
    <source>
        <dbReference type="ARBA" id="ARBA00022801"/>
    </source>
</evidence>
<feature type="region of interest" description="Disordered" evidence="6">
    <location>
        <begin position="269"/>
        <end position="338"/>
    </location>
</feature>
<dbReference type="AlphaFoldDB" id="A0A2X2YKI4"/>
<evidence type="ECO:0000256" key="4">
    <source>
        <dbReference type="ARBA" id="ARBA00022807"/>
    </source>
</evidence>
<evidence type="ECO:0000313" key="9">
    <source>
        <dbReference type="Proteomes" id="UP000250245"/>
    </source>
</evidence>
<evidence type="ECO:0000256" key="2">
    <source>
        <dbReference type="ARBA" id="ARBA00022670"/>
    </source>
</evidence>
<dbReference type="GO" id="GO:0006508">
    <property type="term" value="P:proteolysis"/>
    <property type="evidence" value="ECO:0007669"/>
    <property type="project" value="UniProtKB-KW"/>
</dbReference>
<feature type="compositionally biased region" description="Low complexity" evidence="6">
    <location>
        <begin position="326"/>
        <end position="338"/>
    </location>
</feature>
<dbReference type="Gene3D" id="3.90.1720.10">
    <property type="entry name" value="endopeptidase domain like (from Nostoc punctiforme)"/>
    <property type="match status" value="1"/>
</dbReference>
<dbReference type="EC" id="3.4.-.-" evidence="8"/>
<dbReference type="PROSITE" id="PS51935">
    <property type="entry name" value="NLPC_P60"/>
    <property type="match status" value="1"/>
</dbReference>
<keyword evidence="5" id="KW-0175">Coiled coil</keyword>
<reference evidence="8 9" key="1">
    <citation type="submission" date="2018-06" db="EMBL/GenBank/DDBJ databases">
        <authorList>
            <consortium name="Pathogen Informatics"/>
            <person name="Doyle S."/>
        </authorList>
    </citation>
    <scope>NUCLEOTIDE SEQUENCE [LARGE SCALE GENOMIC DNA]</scope>
    <source>
        <strain evidence="8 9">NCTC11820</strain>
    </source>
</reference>
<evidence type="ECO:0000259" key="7">
    <source>
        <dbReference type="PROSITE" id="PS51935"/>
    </source>
</evidence>
<dbReference type="PANTHER" id="PTHR47359">
    <property type="entry name" value="PEPTIDOGLYCAN DL-ENDOPEPTIDASE CWLO"/>
    <property type="match status" value="1"/>
</dbReference>
<evidence type="ECO:0000256" key="6">
    <source>
        <dbReference type="SAM" id="MobiDB-lite"/>
    </source>
</evidence>
<keyword evidence="2" id="KW-0645">Protease</keyword>
<evidence type="ECO:0000256" key="5">
    <source>
        <dbReference type="SAM" id="Coils"/>
    </source>
</evidence>
<name>A0A2X2YKI4_9ACTO</name>
<dbReference type="GeneID" id="55564526"/>
<gene>
    <name evidence="8" type="primary">ykfC</name>
    <name evidence="8" type="ORF">NCTC11820_00323</name>
</gene>
<dbReference type="GO" id="GO:0008234">
    <property type="term" value="F:cysteine-type peptidase activity"/>
    <property type="evidence" value="ECO:0007669"/>
    <property type="project" value="UniProtKB-KW"/>
</dbReference>
<keyword evidence="3 8" id="KW-0378">Hydrolase</keyword>
<accession>A0A2X2YKI4</accession>
<feature type="compositionally biased region" description="Pro residues" evidence="6">
    <location>
        <begin position="305"/>
        <end position="325"/>
    </location>
</feature>
<feature type="compositionally biased region" description="Basic and acidic residues" evidence="6">
    <location>
        <begin position="274"/>
        <end position="289"/>
    </location>
</feature>
<dbReference type="Proteomes" id="UP000250245">
    <property type="component" value="Unassembled WGS sequence"/>
</dbReference>
<dbReference type="RefSeq" id="WP_236589526.1">
    <property type="nucleotide sequence ID" value="NZ_CP068112.1"/>
</dbReference>
<organism evidence="8 9">
    <name type="scientific">Mobiluncus curtisii</name>
    <dbReference type="NCBI Taxonomy" id="2051"/>
    <lineage>
        <taxon>Bacteria</taxon>
        <taxon>Bacillati</taxon>
        <taxon>Actinomycetota</taxon>
        <taxon>Actinomycetes</taxon>
        <taxon>Actinomycetales</taxon>
        <taxon>Actinomycetaceae</taxon>
        <taxon>Mobiluncus</taxon>
    </lineage>
</organism>
<dbReference type="Pfam" id="PF00877">
    <property type="entry name" value="NLPC_P60"/>
    <property type="match status" value="1"/>
</dbReference>